<feature type="domain" description="Leucine-binding protein" evidence="4">
    <location>
        <begin position="103"/>
        <end position="441"/>
    </location>
</feature>
<comment type="similarity">
    <text evidence="1">Belongs to the leucine-binding protein family.</text>
</comment>
<evidence type="ECO:0000256" key="2">
    <source>
        <dbReference type="ARBA" id="ARBA00022729"/>
    </source>
</evidence>
<dbReference type="Proteomes" id="UP000298179">
    <property type="component" value="Unassembled WGS sequence"/>
</dbReference>
<reference evidence="5 6" key="1">
    <citation type="submission" date="2019-03" db="EMBL/GenBank/DDBJ databases">
        <title>Jiella endophytica sp. nov., a novel endophytic bacterium isolated from root of Ficus microcarpa Linn. f.</title>
        <authorList>
            <person name="Tuo L."/>
        </authorList>
    </citation>
    <scope>NUCLEOTIDE SEQUENCE [LARGE SCALE GENOMIC DNA]</scope>
    <source>
        <strain evidence="5 6">CBS5Q-3</strain>
    </source>
</reference>
<dbReference type="CDD" id="cd06341">
    <property type="entry name" value="PBP1_ABC_ligand_binding-like"/>
    <property type="match status" value="1"/>
</dbReference>
<evidence type="ECO:0000256" key="1">
    <source>
        <dbReference type="ARBA" id="ARBA00010062"/>
    </source>
</evidence>
<keyword evidence="2" id="KW-0732">Signal</keyword>
<dbReference type="OrthoDB" id="9147078at2"/>
<dbReference type="InterPro" id="IPR028081">
    <property type="entry name" value="Leu-bd"/>
</dbReference>
<proteinExistence type="inferred from homology"/>
<dbReference type="PANTHER" id="PTHR47235:SF1">
    <property type="entry name" value="BLR6548 PROTEIN"/>
    <property type="match status" value="1"/>
</dbReference>
<dbReference type="Pfam" id="PF13458">
    <property type="entry name" value="Peripla_BP_6"/>
    <property type="match status" value="1"/>
</dbReference>
<organism evidence="5 6">
    <name type="scientific">Jiella endophytica</name>
    <dbReference type="NCBI Taxonomy" id="2558362"/>
    <lineage>
        <taxon>Bacteria</taxon>
        <taxon>Pseudomonadati</taxon>
        <taxon>Pseudomonadota</taxon>
        <taxon>Alphaproteobacteria</taxon>
        <taxon>Hyphomicrobiales</taxon>
        <taxon>Aurantimonadaceae</taxon>
        <taxon>Jiella</taxon>
    </lineage>
</organism>
<dbReference type="PANTHER" id="PTHR47235">
    <property type="entry name" value="BLR6548 PROTEIN"/>
    <property type="match status" value="1"/>
</dbReference>
<feature type="region of interest" description="Disordered" evidence="3">
    <location>
        <begin position="1"/>
        <end position="24"/>
    </location>
</feature>
<gene>
    <name evidence="5" type="ORF">E3C22_23775</name>
</gene>
<keyword evidence="6" id="KW-1185">Reference proteome</keyword>
<accession>A0A4Y8R9D6</accession>
<evidence type="ECO:0000313" key="5">
    <source>
        <dbReference type="EMBL" id="TFF17679.1"/>
    </source>
</evidence>
<evidence type="ECO:0000259" key="4">
    <source>
        <dbReference type="Pfam" id="PF13458"/>
    </source>
</evidence>
<name>A0A4Y8R9D6_9HYPH</name>
<dbReference type="Gene3D" id="3.40.50.2300">
    <property type="match status" value="2"/>
</dbReference>
<dbReference type="EMBL" id="SOZD01000016">
    <property type="protein sequence ID" value="TFF17679.1"/>
    <property type="molecule type" value="Genomic_DNA"/>
</dbReference>
<evidence type="ECO:0000313" key="6">
    <source>
        <dbReference type="Proteomes" id="UP000298179"/>
    </source>
</evidence>
<sequence length="482" mass="51334">MVVDRRPCPGPLQGPAPARVSPQASLTGGRFLRTRRIRSVRGRDFAIGPCVGEDEMANGVFTISSVISLSAGALLAALASGAAHAADAPKCGLGTGQAADGRPILIGSVVGETGPDDFSAGADAARAYFKCVNANGGINGRPIDFRVEDDQWSPETASQVASKLVKDDKVVALVGNGSFVEMTVNAKLYEDENVAVVASACAVRECFEARNIASTNQGPVPSNILTAQWAIDNLGTKKVACIALNIPSNGVWSCDQTDRWLADQGLEGVPVLFDPGSADLTAVLLEAVATGADTMLVSLPANLGVAFFKAAEEQGLRDQYNWIAPTPLYKEGVPEALGDYWDGKIYINAELTPWDRDGPDAKRWREVMDAFARPEDPRDTFSQAGFVSANILVDTLMEMKPEEIDRDNVTKALKAVKNYRTDLLCSPWYFGEAASHQPNHAGVELVIKSTGFEVVADCFEAKGGMFEDILAMEKSQGMTGAN</sequence>
<dbReference type="SUPFAM" id="SSF53822">
    <property type="entry name" value="Periplasmic binding protein-like I"/>
    <property type="match status" value="1"/>
</dbReference>
<protein>
    <submittedName>
        <fullName evidence="5">Branched-chain amino acid ABC transporter substrate-binding protein</fullName>
    </submittedName>
</protein>
<dbReference type="AlphaFoldDB" id="A0A4Y8R9D6"/>
<comment type="caution">
    <text evidence="5">The sequence shown here is derived from an EMBL/GenBank/DDBJ whole genome shotgun (WGS) entry which is preliminary data.</text>
</comment>
<evidence type="ECO:0000256" key="3">
    <source>
        <dbReference type="SAM" id="MobiDB-lite"/>
    </source>
</evidence>
<dbReference type="InterPro" id="IPR028082">
    <property type="entry name" value="Peripla_BP_I"/>
</dbReference>